<gene>
    <name evidence="1" type="ORF">OWV82_011721</name>
</gene>
<accession>A0ACC1Y1D4</accession>
<comment type="caution">
    <text evidence="1">The sequence shown here is derived from an EMBL/GenBank/DDBJ whole genome shotgun (WGS) entry which is preliminary data.</text>
</comment>
<reference evidence="1 2" key="1">
    <citation type="journal article" date="2023" name="Science">
        <title>Complex scaffold remodeling in plant triterpene biosynthesis.</title>
        <authorList>
            <person name="De La Pena R."/>
            <person name="Hodgson H."/>
            <person name="Liu J.C."/>
            <person name="Stephenson M.J."/>
            <person name="Martin A.C."/>
            <person name="Owen C."/>
            <person name="Harkess A."/>
            <person name="Leebens-Mack J."/>
            <person name="Jimenez L.E."/>
            <person name="Osbourn A."/>
            <person name="Sattely E.S."/>
        </authorList>
    </citation>
    <scope>NUCLEOTIDE SEQUENCE [LARGE SCALE GENOMIC DNA]</scope>
    <source>
        <strain evidence="2">cv. JPN11</strain>
        <tissue evidence="1">Leaf</tissue>
    </source>
</reference>
<organism evidence="1 2">
    <name type="scientific">Melia azedarach</name>
    <name type="common">Chinaberry tree</name>
    <dbReference type="NCBI Taxonomy" id="155640"/>
    <lineage>
        <taxon>Eukaryota</taxon>
        <taxon>Viridiplantae</taxon>
        <taxon>Streptophyta</taxon>
        <taxon>Embryophyta</taxon>
        <taxon>Tracheophyta</taxon>
        <taxon>Spermatophyta</taxon>
        <taxon>Magnoliopsida</taxon>
        <taxon>eudicotyledons</taxon>
        <taxon>Gunneridae</taxon>
        <taxon>Pentapetalae</taxon>
        <taxon>rosids</taxon>
        <taxon>malvids</taxon>
        <taxon>Sapindales</taxon>
        <taxon>Meliaceae</taxon>
        <taxon>Melia</taxon>
    </lineage>
</organism>
<evidence type="ECO:0000313" key="1">
    <source>
        <dbReference type="EMBL" id="KAJ4716744.1"/>
    </source>
</evidence>
<dbReference type="EMBL" id="CM051399">
    <property type="protein sequence ID" value="KAJ4716744.1"/>
    <property type="molecule type" value="Genomic_DNA"/>
</dbReference>
<name>A0ACC1Y1D4_MELAZ</name>
<proteinExistence type="predicted"/>
<sequence>MAINAPISISFLITIVVLFIPITGHEFTIIEATIREIQTAFAQNKLTSKQLVEFYLTQIETLNPQLRSVIEVNPDSKNQAEKADLERERTQGRRFLGDLHGIPVLLKDTIATKDKLNTTAGSYALLGSVVPRDATVVEKLRNAGAVILGKTSLTEWYSFRAMGKIPNGWCARAGQAQNPYLPSGDPCGSSSGSAISVAANMVVVSLGSETHGSILCPADHNSVVGFKPTVGLTSRAGVIPVLARHDTIGTLSRTVSDAVDLLDVIVGFDPRDYEATSEAVTFIPVEGYKQFLNQDGLTGKRLGVVRNLFSNSPNGSIVITTFEHHLRTLRQKGATIVDNLEIANVDLISNPGKSGELTAMLAGFKIGVNEYLDELISSPVRSLADVIAFNKNNADLEKLKEYGQHTFVSSEKTSGFGAKERKAVELMEKLSREGFEKVMKENELDAIVTPGTRAISVLAIGGYPGITVPAGYDSNGMPFGICFGGLKGTEPKLIEVAYAFEQATLIRRPPFFKSFGSTKENFRLSM</sequence>
<evidence type="ECO:0000313" key="2">
    <source>
        <dbReference type="Proteomes" id="UP001164539"/>
    </source>
</evidence>
<dbReference type="Proteomes" id="UP001164539">
    <property type="component" value="Chromosome 6"/>
</dbReference>
<keyword evidence="2" id="KW-1185">Reference proteome</keyword>
<protein>
    <submittedName>
        <fullName evidence="1">Amidase</fullName>
    </submittedName>
</protein>